<dbReference type="HOGENOM" id="CLU_1668696_0_0_6"/>
<proteinExistence type="predicted"/>
<dbReference type="Proteomes" id="UP000032749">
    <property type="component" value="Chromosome"/>
</dbReference>
<gene>
    <name evidence="1" type="ORF">OLEAN_C16100</name>
</gene>
<dbReference type="AlphaFoldDB" id="R4YLS4"/>
<dbReference type="EMBL" id="FO203512">
    <property type="protein sequence ID" value="CCK75786.1"/>
    <property type="molecule type" value="Genomic_DNA"/>
</dbReference>
<keyword evidence="2" id="KW-1185">Reference proteome</keyword>
<evidence type="ECO:0000313" key="2">
    <source>
        <dbReference type="Proteomes" id="UP000032749"/>
    </source>
</evidence>
<accession>R4YLS4</accession>
<protein>
    <recommendedName>
        <fullName evidence="3">N-acetyltransferase domain-containing protein</fullName>
    </recommendedName>
</protein>
<sequence>MLEDQNPMTGFRTLEQAFSQGFRMKRVPFTDGIFIEKDIALGAERYTYARLKKLKVQQIVVLNGNQPLNGLPCFCLFYGTLEELRGKGLTVSFIEKILEQFKKDLHKRYGKEYYIEALIETDNEASLAIADKLFGEPSHDGVDERSGVPTRAWQYKVTR</sequence>
<reference evidence="1 2" key="1">
    <citation type="journal article" date="2013" name="Nat. Commun.">
        <title>Genome sequence and functional genomic analysis of the oil-degrading bacterium Oleispira antarctica.</title>
        <authorList>
            <person name="Kube M."/>
            <person name="Chernikova T.N."/>
            <person name="Al-Ramahi Y."/>
            <person name="Beloqui A."/>
            <person name="Lopez-Cortez N."/>
            <person name="Guazzaroni M.E."/>
            <person name="Heipieper H.J."/>
            <person name="Klages S."/>
            <person name="Kotsyurbenko O.R."/>
            <person name="Langer I."/>
            <person name="Nechitaylo T.Y."/>
            <person name="Lunsdorf H."/>
            <person name="Fernandez M."/>
            <person name="Juarez S."/>
            <person name="Ciordia S."/>
            <person name="Singer A."/>
            <person name="Kagan O."/>
            <person name="Egorova O."/>
            <person name="Petit P.A."/>
            <person name="Stogios P."/>
            <person name="Kim Y."/>
            <person name="Tchigvintsev A."/>
            <person name="Flick R."/>
            <person name="Denaro R."/>
            <person name="Genovese M."/>
            <person name="Albar J.P."/>
            <person name="Reva O.N."/>
            <person name="Martinez-Gomariz M."/>
            <person name="Tran H."/>
            <person name="Ferrer M."/>
            <person name="Savchenko A."/>
            <person name="Yakunin A.F."/>
            <person name="Yakimov M.M."/>
            <person name="Golyshina O.V."/>
            <person name="Reinhardt R."/>
            <person name="Golyshin P.N."/>
        </authorList>
    </citation>
    <scope>NUCLEOTIDE SEQUENCE [LARGE SCALE GENOMIC DNA]</scope>
</reference>
<evidence type="ECO:0008006" key="3">
    <source>
        <dbReference type="Google" id="ProtNLM"/>
    </source>
</evidence>
<name>R4YLS4_OLEAN</name>
<dbReference type="OrthoDB" id="7061092at2"/>
<dbReference type="KEGG" id="oai:OLEAN_C16100"/>
<dbReference type="STRING" id="698738.OLEAN_C16100"/>
<organism evidence="1 2">
    <name type="scientific">Oleispira antarctica RB-8</name>
    <dbReference type="NCBI Taxonomy" id="698738"/>
    <lineage>
        <taxon>Bacteria</taxon>
        <taxon>Pseudomonadati</taxon>
        <taxon>Pseudomonadota</taxon>
        <taxon>Gammaproteobacteria</taxon>
        <taxon>Oceanospirillales</taxon>
        <taxon>Oceanospirillaceae</taxon>
        <taxon>Oleispira</taxon>
    </lineage>
</organism>
<evidence type="ECO:0000313" key="1">
    <source>
        <dbReference type="EMBL" id="CCK75786.1"/>
    </source>
</evidence>